<feature type="transmembrane region" description="Helical" evidence="1">
    <location>
        <begin position="79"/>
        <end position="104"/>
    </location>
</feature>
<dbReference type="EMBL" id="CP017641">
    <property type="protein sequence ID" value="APZ94562.1"/>
    <property type="molecule type" value="Genomic_DNA"/>
</dbReference>
<dbReference type="AlphaFoldDB" id="A0A1P8WKH4"/>
<proteinExistence type="predicted"/>
<reference evidence="2 3" key="1">
    <citation type="journal article" date="2016" name="Front. Microbiol.">
        <title>Fuerstia marisgermanicae gen. nov., sp. nov., an Unusual Member of the Phylum Planctomycetes from the German Wadden Sea.</title>
        <authorList>
            <person name="Kohn T."/>
            <person name="Heuer A."/>
            <person name="Jogler M."/>
            <person name="Vollmers J."/>
            <person name="Boedeker C."/>
            <person name="Bunk B."/>
            <person name="Rast P."/>
            <person name="Borchert D."/>
            <person name="Glockner I."/>
            <person name="Freese H.M."/>
            <person name="Klenk H.P."/>
            <person name="Overmann J."/>
            <person name="Kaster A.K."/>
            <person name="Rohde M."/>
            <person name="Wiegand S."/>
            <person name="Jogler C."/>
        </authorList>
    </citation>
    <scope>NUCLEOTIDE SEQUENCE [LARGE SCALE GENOMIC DNA]</scope>
    <source>
        <strain evidence="2 3">NH11</strain>
    </source>
</reference>
<dbReference type="KEGG" id="fmr:Fuma_04194"/>
<keyword evidence="1" id="KW-0472">Membrane</keyword>
<dbReference type="STRING" id="1891926.Fuma_04194"/>
<dbReference type="RefSeq" id="WP_145944285.1">
    <property type="nucleotide sequence ID" value="NZ_CP017641.1"/>
</dbReference>
<feature type="transmembrane region" description="Helical" evidence="1">
    <location>
        <begin position="37"/>
        <end position="59"/>
    </location>
</feature>
<evidence type="ECO:0000313" key="3">
    <source>
        <dbReference type="Proteomes" id="UP000187735"/>
    </source>
</evidence>
<protein>
    <submittedName>
        <fullName evidence="2">Uncharacterized protein</fullName>
    </submittedName>
</protein>
<sequence>MERSKLSCGGKILNPYESPTASTNSCSKRPSGGIRTVIWAQTLWLIYAAVVVRLERAGILDFWTVNADGLNDYTATGHVVLGFAAVSFLCAFYVFPPLVVILLIRHYSPRPIALCVLAELALGFGNVYTMQAW</sequence>
<organism evidence="2 3">
    <name type="scientific">Fuerstiella marisgermanici</name>
    <dbReference type="NCBI Taxonomy" id="1891926"/>
    <lineage>
        <taxon>Bacteria</taxon>
        <taxon>Pseudomonadati</taxon>
        <taxon>Planctomycetota</taxon>
        <taxon>Planctomycetia</taxon>
        <taxon>Planctomycetales</taxon>
        <taxon>Planctomycetaceae</taxon>
        <taxon>Fuerstiella</taxon>
    </lineage>
</organism>
<keyword evidence="3" id="KW-1185">Reference proteome</keyword>
<keyword evidence="1" id="KW-1133">Transmembrane helix</keyword>
<name>A0A1P8WKH4_9PLAN</name>
<gene>
    <name evidence="2" type="ORF">Fuma_04194</name>
</gene>
<accession>A0A1P8WKH4</accession>
<keyword evidence="1" id="KW-0812">Transmembrane</keyword>
<evidence type="ECO:0000256" key="1">
    <source>
        <dbReference type="SAM" id="Phobius"/>
    </source>
</evidence>
<evidence type="ECO:0000313" key="2">
    <source>
        <dbReference type="EMBL" id="APZ94562.1"/>
    </source>
</evidence>
<dbReference type="Proteomes" id="UP000187735">
    <property type="component" value="Chromosome"/>
</dbReference>